<protein>
    <submittedName>
        <fullName evidence="2">Hemagglutinin component HA33</fullName>
    </submittedName>
</protein>
<dbReference type="InterPro" id="IPR035992">
    <property type="entry name" value="Ricin_B-like_lectins"/>
</dbReference>
<proteinExistence type="predicted"/>
<evidence type="ECO:0000313" key="2">
    <source>
        <dbReference type="EMBL" id="SQC85148.1"/>
    </source>
</evidence>
<evidence type="ECO:0000313" key="3">
    <source>
        <dbReference type="Proteomes" id="UP000250234"/>
    </source>
</evidence>
<name>A0A2X3HY29_CLOPF</name>
<organism evidence="2 3">
    <name type="scientific">Clostridium perfringens</name>
    <dbReference type="NCBI Taxonomy" id="1502"/>
    <lineage>
        <taxon>Bacteria</taxon>
        <taxon>Bacillati</taxon>
        <taxon>Bacillota</taxon>
        <taxon>Clostridia</taxon>
        <taxon>Eubacteriales</taxon>
        <taxon>Clostridiaceae</taxon>
        <taxon>Clostridium</taxon>
    </lineage>
</organism>
<dbReference type="RefSeq" id="WP_111946345.1">
    <property type="nucleotide sequence ID" value="NZ_CATNYA010000125.1"/>
</dbReference>
<dbReference type="EMBL" id="UAWO01000005">
    <property type="protein sequence ID" value="SQC85148.1"/>
    <property type="molecule type" value="Genomic_DNA"/>
</dbReference>
<dbReference type="Gene3D" id="2.80.10.50">
    <property type="match status" value="2"/>
</dbReference>
<dbReference type="InterPro" id="IPR000772">
    <property type="entry name" value="Ricin_B_lectin"/>
</dbReference>
<dbReference type="CDD" id="cd23445">
    <property type="entry name" value="beta-trefoil_Ricin_HA17-like"/>
    <property type="match status" value="1"/>
</dbReference>
<sequence length="489" mass="56566">MKRIIKIFFMVLLFSVKLLLPKNTVNAETKSISNNSIKFLAYNYPWDLKTEWVEFKFVPQGNGTAKLKYYLNGKILSPKDINRNLTMYYNTDFKTGNIYGYEGITHFIRGQRMYNIAEILESLTFTYGVDHFQIIQSSYTVPPPPILPPMQDPSYGQRFIPDEGMNGALILGTIYSNLGNRNFNDDLRYSGTRGLYQFRVEEDGLYAQYKNQVKIPDGEYIIKTAENENIVIESGGVKVETNNYIGTNNQKFSFIYDNKHKAYKIKGNNGVLSLFNKNGSDVMSYQDSSTNDQFWYLEDVGNSKYRFINASSIFKRLNLDSNNKNISIAERRYNIKQEFKIVKYNENSSLTDGEWEIVSKLNNNKVLNLNIGGIDPSNVTIWDNANVTQQKWKFEYNSSKNAFRIKNSYNNGSLEWNASSNTNVHALGSGDVNEQYWLLEYVGDGYYIFKNYHNPNMVLDLYNSDTRNASNIQVFRRNNGDNQKFKLVR</sequence>
<evidence type="ECO:0000259" key="1">
    <source>
        <dbReference type="SMART" id="SM00458"/>
    </source>
</evidence>
<dbReference type="Proteomes" id="UP000250234">
    <property type="component" value="Unassembled WGS sequence"/>
</dbReference>
<accession>A0A2X3HY29</accession>
<dbReference type="SMART" id="SM00458">
    <property type="entry name" value="RICIN"/>
    <property type="match status" value="2"/>
</dbReference>
<dbReference type="PROSITE" id="PS50231">
    <property type="entry name" value="RICIN_B_LECTIN"/>
    <property type="match status" value="1"/>
</dbReference>
<dbReference type="AlphaFoldDB" id="A0A2X3HY29"/>
<feature type="domain" description="Ricin B lectin" evidence="1">
    <location>
        <begin position="218"/>
        <end position="342"/>
    </location>
</feature>
<reference evidence="2 3" key="1">
    <citation type="submission" date="2018-06" db="EMBL/GenBank/DDBJ databases">
        <authorList>
            <consortium name="Pathogen Informatics"/>
            <person name="Doyle S."/>
        </authorList>
    </citation>
    <scope>NUCLEOTIDE SEQUENCE [LARGE SCALE GENOMIC DNA]</scope>
    <source>
        <strain evidence="2 3">NCTC8081</strain>
    </source>
</reference>
<dbReference type="SUPFAM" id="SSF50370">
    <property type="entry name" value="Ricin B-like lectins"/>
    <property type="match status" value="2"/>
</dbReference>
<feature type="domain" description="Ricin B lectin" evidence="1">
    <location>
        <begin position="352"/>
        <end position="488"/>
    </location>
</feature>
<gene>
    <name evidence="2" type="primary">ha33</name>
    <name evidence="2" type="ORF">NCTC8081_02953</name>
</gene>